<dbReference type="InterPro" id="IPR014756">
    <property type="entry name" value="Ig_E-set"/>
</dbReference>
<feature type="compositionally biased region" description="Polar residues" evidence="3">
    <location>
        <begin position="460"/>
        <end position="471"/>
    </location>
</feature>
<feature type="region of interest" description="Disordered" evidence="3">
    <location>
        <begin position="381"/>
        <end position="499"/>
    </location>
</feature>
<keyword evidence="1" id="KW-0597">Phosphoprotein</keyword>
<feature type="compositionally biased region" description="Low complexity" evidence="3">
    <location>
        <begin position="810"/>
        <end position="824"/>
    </location>
</feature>
<feature type="domain" description="AMP-activated protein kinase glycogen-binding" evidence="4">
    <location>
        <begin position="4"/>
        <end position="85"/>
    </location>
</feature>
<dbReference type="InterPro" id="IPR032640">
    <property type="entry name" value="AMPK1_CBM"/>
</dbReference>
<feature type="compositionally biased region" description="Basic and acidic residues" evidence="3">
    <location>
        <begin position="381"/>
        <end position="391"/>
    </location>
</feature>
<dbReference type="EMBL" id="LN890537">
    <property type="protein sequence ID" value="CUS22381.1"/>
    <property type="molecule type" value="Genomic_DNA"/>
</dbReference>
<name>A0A0P1KRT6_9SACH</name>
<proteinExistence type="inferred from homology"/>
<feature type="compositionally biased region" description="Basic and acidic residues" evidence="3">
    <location>
        <begin position="153"/>
        <end position="171"/>
    </location>
</feature>
<sequence>MAEYTFRWPEGPQDVILTGDFDNWSGSLPLVKSPRGDFAITMPIPPSSKDKFYFKFIVDGQWTVSNNYDIDHSSEGIENNYLVVSSLSAPSSNKAAAAGGKIPEIGLNLVAPEVAAPVLGTQAPQKAQPAPRSNKKSKKKRIQIKRRIRRNKKTGERTVLSEERSELKSGTDDETYETEETATATNTSREDTPLSADLDPLAHNTQRQNEFSSTVMPSTENQQTTLGEPGIAIVKDAAQIKEFSEIRDVDADELNERLNRELAEKQAREASTAKETPAEKETEPVKSADEGVHVSPPEFPVVEKNISPPEFPVVEKDLSSPSEQVDEKENAPKAGVAAFAAIPSGNYDLASNSPVPESPVLKDESALATLAPGKKDAKLFEASAAEEKEPKSALTSEKQPVVAALPAPEKDASSSKALIPENDDSSTRALAGDVPPAETAAIVTSPSALPVAEKEIEPSSAVSEEISTPLVSQKAMDANSESGITPASEDKENGSEAPVTAGVFAVEQKAFIPAAVGAGAAATTVAAVGAVKTLPEANGSSLNGDAFASSLDSVQGKSQKLFERGVVEEQPSATGPTKDAIGSFEAIEVPQQKDIAPIAIAEVDTVQDHSKKVPSNEFGTQPIDENVKPSKVVQEETIVAAPVTDLKELQPDTAGHAHAERDLAEAPVAEPRVGSGTSQKSKVTSSAKDYDIVVVEGELDKLPASSSATDGSAAIAEAPASSEKPVDVVEGVPKESELVPKESADAFESNLSSREQKVNVVEEIGVITSPEQEAELIRKTLDPKASSPGETEELLIVEGDIPPSQIAEYQEASEAAAAKAMASQNPEEAVVREEPITNAAPKEPVKEASSAANTKKASPVKQKPAASSTSKPAEKEKKKKKGLFSKIKKIFH</sequence>
<evidence type="ECO:0000256" key="2">
    <source>
        <dbReference type="ARBA" id="ARBA00038216"/>
    </source>
</evidence>
<comment type="similarity">
    <text evidence="2">Belongs to the CRP1/MDG1 family.</text>
</comment>
<dbReference type="Pfam" id="PF16561">
    <property type="entry name" value="AMPK1_CBM"/>
    <property type="match status" value="1"/>
</dbReference>
<evidence type="ECO:0000313" key="6">
    <source>
        <dbReference type="Proteomes" id="UP000236544"/>
    </source>
</evidence>
<feature type="compositionally biased region" description="Basic and acidic residues" evidence="3">
    <location>
        <begin position="261"/>
        <end position="292"/>
    </location>
</feature>
<dbReference type="GO" id="GO:0031588">
    <property type="term" value="C:nucleotide-activated protein kinase complex"/>
    <property type="evidence" value="ECO:0007669"/>
    <property type="project" value="TreeGrafter"/>
</dbReference>
<dbReference type="OrthoDB" id="5976022at2759"/>
<dbReference type="AlphaFoldDB" id="A0A0P1KRT6"/>
<keyword evidence="6" id="KW-1185">Reference proteome</keyword>
<gene>
    <name evidence="5" type="ORF">LAQU0_S05e04104g</name>
</gene>
<feature type="compositionally biased region" description="Basic residues" evidence="3">
    <location>
        <begin position="877"/>
        <end position="892"/>
    </location>
</feature>
<feature type="compositionally biased region" description="Polar residues" evidence="3">
    <location>
        <begin position="675"/>
        <end position="687"/>
    </location>
</feature>
<dbReference type="PANTHER" id="PTHR10343">
    <property type="entry name" value="5'-AMP-ACTIVATED PROTEIN KINASE , BETA SUBUNIT"/>
    <property type="match status" value="1"/>
</dbReference>
<accession>A0A0P1KRT6</accession>
<dbReference type="SUPFAM" id="SSF81296">
    <property type="entry name" value="E set domains"/>
    <property type="match status" value="1"/>
</dbReference>
<feature type="region of interest" description="Disordered" evidence="3">
    <location>
        <begin position="606"/>
        <end position="631"/>
    </location>
</feature>
<evidence type="ECO:0000259" key="4">
    <source>
        <dbReference type="Pfam" id="PF16561"/>
    </source>
</evidence>
<feature type="compositionally biased region" description="Basic and acidic residues" evidence="3">
    <location>
        <begin position="648"/>
        <end position="664"/>
    </location>
</feature>
<feature type="region of interest" description="Disordered" evidence="3">
    <location>
        <begin position="700"/>
        <end position="735"/>
    </location>
</feature>
<feature type="compositionally biased region" description="Polar residues" evidence="3">
    <location>
        <begin position="203"/>
        <end position="226"/>
    </location>
</feature>
<feature type="compositionally biased region" description="Basic and acidic residues" evidence="3">
    <location>
        <begin position="724"/>
        <end position="735"/>
    </location>
</feature>
<evidence type="ECO:0000313" key="5">
    <source>
        <dbReference type="EMBL" id="CUS22381.1"/>
    </source>
</evidence>
<dbReference type="CDD" id="cd02859">
    <property type="entry name" value="E_set_AMPKbeta_like_N"/>
    <property type="match status" value="1"/>
</dbReference>
<feature type="compositionally biased region" description="Low complexity" evidence="3">
    <location>
        <begin position="712"/>
        <end position="723"/>
    </location>
</feature>
<feature type="region of interest" description="Disordered" evidence="3">
    <location>
        <begin position="810"/>
        <end position="892"/>
    </location>
</feature>
<feature type="region of interest" description="Disordered" evidence="3">
    <location>
        <begin position="261"/>
        <end position="332"/>
    </location>
</feature>
<reference evidence="6" key="1">
    <citation type="submission" date="2015-10" db="EMBL/GenBank/DDBJ databases">
        <authorList>
            <person name="Devillers H."/>
        </authorList>
    </citation>
    <scope>NUCLEOTIDE SEQUENCE [LARGE SCALE GENOMIC DNA]</scope>
</reference>
<dbReference type="PANTHER" id="PTHR10343:SF81">
    <property type="entry name" value="CRUCIFORM DNA-RECOGNIZING PROTEIN 1-RELATED"/>
    <property type="match status" value="1"/>
</dbReference>
<dbReference type="Proteomes" id="UP000236544">
    <property type="component" value="Unassembled WGS sequence"/>
</dbReference>
<feature type="region of interest" description="Disordered" evidence="3">
    <location>
        <begin position="648"/>
        <end position="687"/>
    </location>
</feature>
<evidence type="ECO:0000256" key="3">
    <source>
        <dbReference type="SAM" id="MobiDB-lite"/>
    </source>
</evidence>
<evidence type="ECO:0000256" key="1">
    <source>
        <dbReference type="ARBA" id="ARBA00022553"/>
    </source>
</evidence>
<dbReference type="InterPro" id="IPR013783">
    <property type="entry name" value="Ig-like_fold"/>
</dbReference>
<dbReference type="GO" id="GO:0005634">
    <property type="term" value="C:nucleus"/>
    <property type="evidence" value="ECO:0007669"/>
    <property type="project" value="TreeGrafter"/>
</dbReference>
<feature type="compositionally biased region" description="Low complexity" evidence="3">
    <location>
        <begin position="861"/>
        <end position="871"/>
    </location>
</feature>
<dbReference type="InterPro" id="IPR050827">
    <property type="entry name" value="CRP1_MDG1_kinase"/>
</dbReference>
<organism evidence="5 6">
    <name type="scientific">Lachancea quebecensis</name>
    <dbReference type="NCBI Taxonomy" id="1654605"/>
    <lineage>
        <taxon>Eukaryota</taxon>
        <taxon>Fungi</taxon>
        <taxon>Dikarya</taxon>
        <taxon>Ascomycota</taxon>
        <taxon>Saccharomycotina</taxon>
        <taxon>Saccharomycetes</taxon>
        <taxon>Saccharomycetales</taxon>
        <taxon>Saccharomycetaceae</taxon>
        <taxon>Lachancea</taxon>
    </lineage>
</organism>
<dbReference type="GO" id="GO:0007165">
    <property type="term" value="P:signal transduction"/>
    <property type="evidence" value="ECO:0007669"/>
    <property type="project" value="TreeGrafter"/>
</dbReference>
<protein>
    <submittedName>
        <fullName evidence="5">LAQU0S05e04104g1_1</fullName>
    </submittedName>
</protein>
<feature type="compositionally biased region" description="Basic residues" evidence="3">
    <location>
        <begin position="133"/>
        <end position="152"/>
    </location>
</feature>
<feature type="region of interest" description="Disordered" evidence="3">
    <location>
        <begin position="121"/>
        <end position="230"/>
    </location>
</feature>
<dbReference type="GO" id="GO:0019901">
    <property type="term" value="F:protein kinase binding"/>
    <property type="evidence" value="ECO:0007669"/>
    <property type="project" value="TreeGrafter"/>
</dbReference>
<dbReference type="GO" id="GO:0005737">
    <property type="term" value="C:cytoplasm"/>
    <property type="evidence" value="ECO:0007669"/>
    <property type="project" value="TreeGrafter"/>
</dbReference>
<dbReference type="Gene3D" id="2.60.40.10">
    <property type="entry name" value="Immunoglobulins"/>
    <property type="match status" value="1"/>
</dbReference>